<gene>
    <name evidence="1" type="ORF">HMPREF9140_01305</name>
</gene>
<dbReference type="InterPro" id="IPR036412">
    <property type="entry name" value="HAD-like_sf"/>
</dbReference>
<evidence type="ECO:0000313" key="1">
    <source>
        <dbReference type="EMBL" id="EHO69615.1"/>
    </source>
</evidence>
<dbReference type="PANTHER" id="PTHR43611:SF3">
    <property type="entry name" value="FLAVIN MONONUCLEOTIDE HYDROLASE 1, CHLOROPLATIC"/>
    <property type="match status" value="1"/>
</dbReference>
<evidence type="ECO:0000313" key="2">
    <source>
        <dbReference type="Proteomes" id="UP000016023"/>
    </source>
</evidence>
<dbReference type="InterPro" id="IPR023198">
    <property type="entry name" value="PGP-like_dom2"/>
</dbReference>
<keyword evidence="2" id="KW-1185">Reference proteome</keyword>
<dbReference type="STRING" id="883158.HMPREF9140_01305"/>
<comment type="caution">
    <text evidence="1">The sequence shown here is derived from an EMBL/GenBank/DDBJ whole genome shotgun (WGS) entry which is preliminary data.</text>
</comment>
<dbReference type="PRINTS" id="PR00413">
    <property type="entry name" value="HADHALOGNASE"/>
</dbReference>
<dbReference type="PATRIC" id="fig|883158.3.peg.1311"/>
<name>H1Q317_9BACT</name>
<proteinExistence type="predicted"/>
<dbReference type="Gene3D" id="1.10.150.240">
    <property type="entry name" value="Putative phosphatase, domain 2"/>
    <property type="match status" value="1"/>
</dbReference>
<dbReference type="SFLD" id="SFLDG01129">
    <property type="entry name" value="C1.5:_HAD__Beta-PGM__Phosphata"/>
    <property type="match status" value="1"/>
</dbReference>
<reference evidence="1 2" key="1">
    <citation type="submission" date="2011-12" db="EMBL/GenBank/DDBJ databases">
        <title>The Genome Sequence of Prevotella micans F0438.</title>
        <authorList>
            <consortium name="The Broad Institute Genome Sequencing Platform"/>
            <person name="Earl A."/>
            <person name="Ward D."/>
            <person name="Feldgarden M."/>
            <person name="Gevers D."/>
            <person name="Izard J."/>
            <person name="Baranova O.V."/>
            <person name="Blanton J.M."/>
            <person name="Wade W.G."/>
            <person name="Dewhirst F.E."/>
            <person name="Young S.K."/>
            <person name="Zeng Q."/>
            <person name="Gargeya S."/>
            <person name="Fitzgerald M."/>
            <person name="Haas B."/>
            <person name="Abouelleil A."/>
            <person name="Alvarado L."/>
            <person name="Arachchi H.M."/>
            <person name="Berlin A."/>
            <person name="Chapman S.B."/>
            <person name="Gearin G."/>
            <person name="Goldberg J."/>
            <person name="Griggs A."/>
            <person name="Gujja S."/>
            <person name="Hansen M."/>
            <person name="Heiman D."/>
            <person name="Howarth C."/>
            <person name="Larimer J."/>
            <person name="Lui A."/>
            <person name="MacDonald P.J.P."/>
            <person name="McCowen C."/>
            <person name="Montmayeur A."/>
            <person name="Murphy C."/>
            <person name="Neiman D."/>
            <person name="Pearson M."/>
            <person name="Priest M."/>
            <person name="Roberts A."/>
            <person name="Saif S."/>
            <person name="Shea T."/>
            <person name="Sisk P."/>
            <person name="Stolte C."/>
            <person name="Sykes S."/>
            <person name="Wortman J."/>
            <person name="Nusbaum C."/>
            <person name="Birren B."/>
        </authorList>
    </citation>
    <scope>NUCLEOTIDE SEQUENCE [LARGE SCALE GENOMIC DNA]</scope>
    <source>
        <strain evidence="1 2">F0438</strain>
    </source>
</reference>
<dbReference type="AlphaFoldDB" id="H1Q317"/>
<dbReference type="RefSeq" id="WP_006952681.1">
    <property type="nucleotide sequence ID" value="NZ_JH594522.1"/>
</dbReference>
<dbReference type="eggNOG" id="COG1011">
    <property type="taxonomic scope" value="Bacteria"/>
</dbReference>
<dbReference type="InterPro" id="IPR023214">
    <property type="entry name" value="HAD_sf"/>
</dbReference>
<dbReference type="PANTHER" id="PTHR43611">
    <property type="entry name" value="ALPHA-D-GLUCOSE 1-PHOSPHATE PHOSPHATASE"/>
    <property type="match status" value="1"/>
</dbReference>
<dbReference type="SFLD" id="SFLDS00003">
    <property type="entry name" value="Haloacid_Dehalogenase"/>
    <property type="match status" value="1"/>
</dbReference>
<dbReference type="Gene3D" id="3.40.50.1000">
    <property type="entry name" value="HAD superfamily/HAD-like"/>
    <property type="match status" value="1"/>
</dbReference>
<dbReference type="NCBIfam" id="TIGR01509">
    <property type="entry name" value="HAD-SF-IA-v3"/>
    <property type="match status" value="1"/>
</dbReference>
<protein>
    <submittedName>
        <fullName evidence="1">Uncharacterized protein</fullName>
    </submittedName>
</protein>
<organism evidence="1 2">
    <name type="scientific">Prevotella micans F0438</name>
    <dbReference type="NCBI Taxonomy" id="883158"/>
    <lineage>
        <taxon>Bacteria</taxon>
        <taxon>Pseudomonadati</taxon>
        <taxon>Bacteroidota</taxon>
        <taxon>Bacteroidia</taxon>
        <taxon>Bacteroidales</taxon>
        <taxon>Prevotellaceae</taxon>
        <taxon>Prevotella</taxon>
    </lineage>
</organism>
<dbReference type="CDD" id="cd02603">
    <property type="entry name" value="HAD_sEH-N_like"/>
    <property type="match status" value="1"/>
</dbReference>
<dbReference type="InterPro" id="IPR006439">
    <property type="entry name" value="HAD-SF_hydro_IA"/>
</dbReference>
<dbReference type="SUPFAM" id="SSF56784">
    <property type="entry name" value="HAD-like"/>
    <property type="match status" value="1"/>
</dbReference>
<dbReference type="EMBL" id="AGWK01000036">
    <property type="protein sequence ID" value="EHO69615.1"/>
    <property type="molecule type" value="Genomic_DNA"/>
</dbReference>
<dbReference type="HOGENOM" id="CLU_045011_9_5_10"/>
<dbReference type="Pfam" id="PF00702">
    <property type="entry name" value="Hydrolase"/>
    <property type="match status" value="1"/>
</dbReference>
<dbReference type="Proteomes" id="UP000016023">
    <property type="component" value="Unassembled WGS sequence"/>
</dbReference>
<sequence length="209" mass="23639">MIKTILFDLGGVIYTGDVDRAMSRFRDIGLQDVEKRLNAYTQTGIFGKLEDGSMSDTDFLGALSTLCHRDISWQECQHCWLGYCKELPERNIALLERLRHEGYRLVLASNTNPFVMEWMESGRFDSRGNGIGHYIDRLYVSYKLGHLKPAPEFFLSILEQENIAPAEALFIDDSPGNVASAAKLGINTLLAENGADWTQEMLNELEQLK</sequence>
<accession>H1Q317</accession>